<dbReference type="PANTHER" id="PTHR42943:SF2">
    <property type="entry name" value="GLUTATHIONE S-TRANSFERASE KAPPA 1"/>
    <property type="match status" value="1"/>
</dbReference>
<dbReference type="Proteomes" id="UP000323708">
    <property type="component" value="Unassembled WGS sequence"/>
</dbReference>
<organism evidence="4 5">
    <name type="scientific">Pseudohalioglobus sediminis</name>
    <dbReference type="NCBI Taxonomy" id="2606449"/>
    <lineage>
        <taxon>Bacteria</taxon>
        <taxon>Pseudomonadati</taxon>
        <taxon>Pseudomonadota</taxon>
        <taxon>Gammaproteobacteria</taxon>
        <taxon>Cellvibrionales</taxon>
        <taxon>Halieaceae</taxon>
        <taxon>Pseudohalioglobus</taxon>
    </lineage>
</organism>
<dbReference type="EC" id="5.99.1.4" evidence="1"/>
<keyword evidence="5" id="KW-1185">Reference proteome</keyword>
<dbReference type="RefSeq" id="WP_149611419.1">
    <property type="nucleotide sequence ID" value="NZ_VTUX01000004.1"/>
</dbReference>
<evidence type="ECO:0000313" key="4">
    <source>
        <dbReference type="EMBL" id="KAA1191983.1"/>
    </source>
</evidence>
<gene>
    <name evidence="4" type="ORF">F0M18_10710</name>
</gene>
<name>A0A5B0WY79_9GAMM</name>
<dbReference type="Gene3D" id="3.40.30.10">
    <property type="entry name" value="Glutaredoxin"/>
    <property type="match status" value="1"/>
</dbReference>
<dbReference type="PANTHER" id="PTHR42943">
    <property type="entry name" value="GLUTATHIONE S-TRANSFERASE KAPPA"/>
    <property type="match status" value="1"/>
</dbReference>
<dbReference type="GO" id="GO:0016491">
    <property type="term" value="F:oxidoreductase activity"/>
    <property type="evidence" value="ECO:0007669"/>
    <property type="project" value="InterPro"/>
</dbReference>
<dbReference type="PIRSF" id="PIRSF006386">
    <property type="entry name" value="HCCAis_GSTk"/>
    <property type="match status" value="1"/>
</dbReference>
<evidence type="ECO:0000256" key="2">
    <source>
        <dbReference type="PIRSR" id="PIRSR006386-1"/>
    </source>
</evidence>
<sequence>MSEVIDTYWSFRSPYSYLAIPELLQLRQDYDVDIALRVVLPIAVRAPEKVFDPENLKPVLYIMMDAQRRAQYLDIPYRFPPKPDPVVQDMETLSVPEEQPYIYRLCKLGVEAQRRGKGLDLAAAISQLIMGGTDDWDQGDHLDRAAASAGLDLVELDAAIAEGDHLAEIEQNQQALDAAGHWGVPTMVVRNEPFFGQDRISTLRWRLDQYGLRK</sequence>
<keyword evidence="1 4" id="KW-0413">Isomerase</keyword>
<evidence type="ECO:0000259" key="3">
    <source>
        <dbReference type="Pfam" id="PF01323"/>
    </source>
</evidence>
<proteinExistence type="inferred from homology"/>
<feature type="active site" description="Nucleophile" evidence="2">
    <location>
        <position position="13"/>
    </location>
</feature>
<accession>A0A5B0WY79</accession>
<feature type="domain" description="DSBA-like thioredoxin" evidence="3">
    <location>
        <begin position="4"/>
        <end position="207"/>
    </location>
</feature>
<dbReference type="GO" id="GO:0018845">
    <property type="term" value="F:2-hydroxychromene-2-carboxylate isomerase activity"/>
    <property type="evidence" value="ECO:0007669"/>
    <property type="project" value="UniProtKB-UniRule"/>
</dbReference>
<dbReference type="InterPro" id="IPR014440">
    <property type="entry name" value="HCCAis_GSTk"/>
</dbReference>
<comment type="caution">
    <text evidence="4">The sequence shown here is derived from an EMBL/GenBank/DDBJ whole genome shotgun (WGS) entry which is preliminary data.</text>
</comment>
<dbReference type="AlphaFoldDB" id="A0A5B0WY79"/>
<dbReference type="Pfam" id="PF01323">
    <property type="entry name" value="DSBA"/>
    <property type="match status" value="1"/>
</dbReference>
<comment type="catalytic activity">
    <reaction evidence="1">
        <text>2-hydroxychromene-2-carboxylate = (3E)-4-(2-hydroxyphenyl)-2-oxobut-3-enoate</text>
        <dbReference type="Rhea" id="RHEA:27401"/>
        <dbReference type="ChEBI" id="CHEBI:59350"/>
        <dbReference type="ChEBI" id="CHEBI:59353"/>
        <dbReference type="EC" id="5.99.1.4"/>
    </reaction>
</comment>
<evidence type="ECO:0000313" key="5">
    <source>
        <dbReference type="Proteomes" id="UP000323708"/>
    </source>
</evidence>
<dbReference type="EMBL" id="VTUX01000004">
    <property type="protein sequence ID" value="KAA1191983.1"/>
    <property type="molecule type" value="Genomic_DNA"/>
</dbReference>
<dbReference type="InterPro" id="IPR036249">
    <property type="entry name" value="Thioredoxin-like_sf"/>
</dbReference>
<dbReference type="InterPro" id="IPR051924">
    <property type="entry name" value="GST_Kappa/NadH"/>
</dbReference>
<protein>
    <recommendedName>
        <fullName evidence="1">2-hydroxychromene-2-carboxylate isomerase</fullName>
        <ecNumber evidence="1">5.99.1.4</ecNumber>
    </recommendedName>
</protein>
<reference evidence="4 5" key="1">
    <citation type="submission" date="2019-09" db="EMBL/GenBank/DDBJ databases">
        <authorList>
            <person name="Chen X.-Y."/>
        </authorList>
    </citation>
    <scope>NUCLEOTIDE SEQUENCE [LARGE SCALE GENOMIC DNA]</scope>
    <source>
        <strain evidence="4 5">NY5</strain>
    </source>
</reference>
<dbReference type="InterPro" id="IPR001853">
    <property type="entry name" value="DSBA-like_thioredoxin_dom"/>
</dbReference>
<comment type="similarity">
    <text evidence="1">Belongs to the GST superfamily. NadH family.</text>
</comment>
<dbReference type="SUPFAM" id="SSF52833">
    <property type="entry name" value="Thioredoxin-like"/>
    <property type="match status" value="1"/>
</dbReference>
<evidence type="ECO:0000256" key="1">
    <source>
        <dbReference type="PIRNR" id="PIRNR006386"/>
    </source>
</evidence>